<proteinExistence type="predicted"/>
<evidence type="ECO:0000313" key="1">
    <source>
        <dbReference type="EMBL" id="GAB0191829.1"/>
    </source>
</evidence>
<dbReference type="EMBL" id="BAAFJT010000006">
    <property type="protein sequence ID" value="GAB0191829.1"/>
    <property type="molecule type" value="Genomic_DNA"/>
</dbReference>
<reference evidence="1 2" key="1">
    <citation type="submission" date="2024-06" db="EMBL/GenBank/DDBJ databases">
        <title>The draft genome of Grus japonensis, version 3.</title>
        <authorList>
            <person name="Nabeshima K."/>
            <person name="Suzuki S."/>
            <person name="Onuma M."/>
        </authorList>
    </citation>
    <scope>NUCLEOTIDE SEQUENCE [LARGE SCALE GENOMIC DNA]</scope>
    <source>
        <strain evidence="1 2">451A</strain>
    </source>
</reference>
<dbReference type="AlphaFoldDB" id="A0ABC9X4A7"/>
<accession>A0ABC9X4A7</accession>
<dbReference type="Proteomes" id="UP001623348">
    <property type="component" value="Unassembled WGS sequence"/>
</dbReference>
<evidence type="ECO:0000313" key="2">
    <source>
        <dbReference type="Proteomes" id="UP001623348"/>
    </source>
</evidence>
<sequence length="141" mass="15805">MMIKGLEHLLYEEGQRELGLFRLEKRRLGEGRISVSKYLMGGNEEEGGRLFSLVPTDGARGNGHTLKHVQSHLKTRKRFLTARVVKYWNGLPREVVESPPVGVFKPQLDTVLGNLLWLTNPGFGVDALERFLPTPAILGTV</sequence>
<organism evidence="1 2">
    <name type="scientific">Grus japonensis</name>
    <name type="common">Japanese crane</name>
    <name type="synonym">Red-crowned crane</name>
    <dbReference type="NCBI Taxonomy" id="30415"/>
    <lineage>
        <taxon>Eukaryota</taxon>
        <taxon>Metazoa</taxon>
        <taxon>Chordata</taxon>
        <taxon>Craniata</taxon>
        <taxon>Vertebrata</taxon>
        <taxon>Euteleostomi</taxon>
        <taxon>Archelosauria</taxon>
        <taxon>Archosauria</taxon>
        <taxon>Dinosauria</taxon>
        <taxon>Saurischia</taxon>
        <taxon>Theropoda</taxon>
        <taxon>Coelurosauria</taxon>
        <taxon>Aves</taxon>
        <taxon>Neognathae</taxon>
        <taxon>Neoaves</taxon>
        <taxon>Gruiformes</taxon>
        <taxon>Gruidae</taxon>
        <taxon>Grus</taxon>
    </lineage>
</organism>
<name>A0ABC9X4A7_GRUJA</name>
<keyword evidence="2" id="KW-1185">Reference proteome</keyword>
<gene>
    <name evidence="1" type="ORF">GRJ2_001648200</name>
</gene>
<comment type="caution">
    <text evidence="1">The sequence shown here is derived from an EMBL/GenBank/DDBJ whole genome shotgun (WGS) entry which is preliminary data.</text>
</comment>
<protein>
    <submittedName>
        <fullName evidence="1">Uncharacterized protein</fullName>
    </submittedName>
</protein>